<evidence type="ECO:0000259" key="1">
    <source>
        <dbReference type="Pfam" id="PF23524"/>
    </source>
</evidence>
<dbReference type="GO" id="GO:0005793">
    <property type="term" value="C:endoplasmic reticulum-Golgi intermediate compartment"/>
    <property type="evidence" value="ECO:0007669"/>
    <property type="project" value="TreeGrafter"/>
</dbReference>
<dbReference type="InterPro" id="IPR056576">
    <property type="entry name" value="MGAT4_A/B/C_C"/>
</dbReference>
<evidence type="ECO:0000313" key="3">
    <source>
        <dbReference type="Proteomes" id="UP001497482"/>
    </source>
</evidence>
<reference evidence="2 3" key="1">
    <citation type="submission" date="2024-04" db="EMBL/GenBank/DDBJ databases">
        <authorList>
            <person name="Waldvogel A.-M."/>
            <person name="Schoenle A."/>
        </authorList>
    </citation>
    <scope>NUCLEOTIDE SEQUENCE [LARGE SCALE GENOMIC DNA]</scope>
</reference>
<sequence>MDFVKQPLFSPHQNPAARLSSSLKHHQDHSLDRAYLGLDFLWALTPSKGDYILLNFSQPLHIHRYLFRSGDVETSLDRFYNTTVEVRPSSELKSKHTSGFSLTPDGFFVVGRFDKGRAEGRVNETLQPVSALRLMVQQDSDFWVMLKEIFIEV</sequence>
<dbReference type="Pfam" id="PF23524">
    <property type="entry name" value="MGAT4A_C"/>
    <property type="match status" value="1"/>
</dbReference>
<dbReference type="GO" id="GO:0008375">
    <property type="term" value="F:acetylglucosaminyltransferase activity"/>
    <property type="evidence" value="ECO:0007669"/>
    <property type="project" value="TreeGrafter"/>
</dbReference>
<proteinExistence type="predicted"/>
<protein>
    <recommendedName>
        <fullName evidence="1">MGAT4 A/B/C C-terminal domain-containing protein</fullName>
    </recommendedName>
</protein>
<dbReference type="GO" id="GO:0005783">
    <property type="term" value="C:endoplasmic reticulum"/>
    <property type="evidence" value="ECO:0007669"/>
    <property type="project" value="TreeGrafter"/>
</dbReference>
<dbReference type="AlphaFoldDB" id="A0AAV2MMG2"/>
<keyword evidence="3" id="KW-1185">Reference proteome</keyword>
<accession>A0AAV2MMG2</accession>
<feature type="domain" description="MGAT4 A/B/C C-terminal" evidence="1">
    <location>
        <begin position="17"/>
        <end position="148"/>
    </location>
</feature>
<dbReference type="PANTHER" id="PTHR12062:SF27">
    <property type="entry name" value="ALPHA-1,3-MANNOSYL-GLYCOPROTEIN 4-BETA-N-ACETYLGLUCOSAMINYLTRANSFERASE B"/>
    <property type="match status" value="1"/>
</dbReference>
<gene>
    <name evidence="2" type="ORF">KC01_LOCUS40373</name>
</gene>
<dbReference type="GO" id="GO:0006487">
    <property type="term" value="P:protein N-linked glycosylation"/>
    <property type="evidence" value="ECO:0007669"/>
    <property type="project" value="TreeGrafter"/>
</dbReference>
<dbReference type="InterPro" id="IPR006759">
    <property type="entry name" value="Glyco_transf_54"/>
</dbReference>
<dbReference type="EMBL" id="OZ035830">
    <property type="protein sequence ID" value="CAL1614316.1"/>
    <property type="molecule type" value="Genomic_DNA"/>
</dbReference>
<dbReference type="PANTHER" id="PTHR12062">
    <property type="entry name" value="N-ACETYLGLUCOSAMINYLTRANSFERASE VI"/>
    <property type="match status" value="1"/>
</dbReference>
<name>A0AAV2MMG2_KNICA</name>
<dbReference type="GO" id="GO:0005795">
    <property type="term" value="C:Golgi stack"/>
    <property type="evidence" value="ECO:0007669"/>
    <property type="project" value="TreeGrafter"/>
</dbReference>
<evidence type="ECO:0000313" key="2">
    <source>
        <dbReference type="EMBL" id="CAL1614316.1"/>
    </source>
</evidence>
<organism evidence="2 3">
    <name type="scientific">Knipowitschia caucasica</name>
    <name type="common">Caucasian dwarf goby</name>
    <name type="synonym">Pomatoschistus caucasicus</name>
    <dbReference type="NCBI Taxonomy" id="637954"/>
    <lineage>
        <taxon>Eukaryota</taxon>
        <taxon>Metazoa</taxon>
        <taxon>Chordata</taxon>
        <taxon>Craniata</taxon>
        <taxon>Vertebrata</taxon>
        <taxon>Euteleostomi</taxon>
        <taxon>Actinopterygii</taxon>
        <taxon>Neopterygii</taxon>
        <taxon>Teleostei</taxon>
        <taxon>Neoteleostei</taxon>
        <taxon>Acanthomorphata</taxon>
        <taxon>Gobiaria</taxon>
        <taxon>Gobiiformes</taxon>
        <taxon>Gobioidei</taxon>
        <taxon>Gobiidae</taxon>
        <taxon>Gobiinae</taxon>
        <taxon>Knipowitschia</taxon>
    </lineage>
</organism>
<dbReference type="Proteomes" id="UP001497482">
    <property type="component" value="Chromosome 8"/>
</dbReference>